<keyword evidence="3" id="KW-0633">Potassium transport</keyword>
<protein>
    <submittedName>
        <fullName evidence="14">Ion transporter</fullName>
    </submittedName>
</protein>
<dbReference type="Pfam" id="PF00520">
    <property type="entry name" value="Ion_trans"/>
    <property type="match status" value="1"/>
</dbReference>
<dbReference type="Gene3D" id="1.10.287.70">
    <property type="match status" value="1"/>
</dbReference>
<evidence type="ECO:0000256" key="3">
    <source>
        <dbReference type="ARBA" id="ARBA00022538"/>
    </source>
</evidence>
<gene>
    <name evidence="14" type="ORF">OD355_07480</name>
</gene>
<evidence type="ECO:0000256" key="9">
    <source>
        <dbReference type="ARBA" id="ARBA00023065"/>
    </source>
</evidence>
<evidence type="ECO:0000256" key="5">
    <source>
        <dbReference type="ARBA" id="ARBA00022826"/>
    </source>
</evidence>
<dbReference type="PANTHER" id="PTHR11537:SF254">
    <property type="entry name" value="POTASSIUM VOLTAGE-GATED CHANNEL PROTEIN SHAB"/>
    <property type="match status" value="1"/>
</dbReference>
<evidence type="ECO:0000313" key="15">
    <source>
        <dbReference type="Proteomes" id="UP001209317"/>
    </source>
</evidence>
<dbReference type="SUPFAM" id="SSF81324">
    <property type="entry name" value="Voltage-gated potassium channels"/>
    <property type="match status" value="1"/>
</dbReference>
<keyword evidence="2" id="KW-0813">Transport</keyword>
<dbReference type="PRINTS" id="PR00169">
    <property type="entry name" value="KCHANNEL"/>
</dbReference>
<dbReference type="InterPro" id="IPR005821">
    <property type="entry name" value="Ion_trans_dom"/>
</dbReference>
<keyword evidence="9" id="KW-0406">Ion transport</keyword>
<dbReference type="Proteomes" id="UP001209317">
    <property type="component" value="Unassembled WGS sequence"/>
</dbReference>
<dbReference type="InterPro" id="IPR028325">
    <property type="entry name" value="VG_K_chnl"/>
</dbReference>
<evidence type="ECO:0000256" key="7">
    <source>
        <dbReference type="ARBA" id="ARBA00022958"/>
    </source>
</evidence>
<sequence>MSLFRLIPDKSDVLQDYNKPPEQARWKRRLFEVIFQSHTPSAKLFDIILFMLILASIIILMLETIPALGSKYYLPFKMVDFFFMIIFTIEYILRIICVKSPRKYIFSFYGMVDLLAILPSYLEFIFPQSHLLMLVRSFRLLRIFRIFNMVKFLDESRMLLFAIIRSFRKIVIFLFFVVLLAIFLGSVMYVIEYEHNPGFTSIPQSIYWSIVTITTVGYGDVAPMTALGKIFASFIMILGYAIIAVPTGILSSDLSRRYARKKISIRCDECLYEDNPDGARYCSKCGNDLHGAPIVSKDL</sequence>
<dbReference type="EMBL" id="JAOTPL010000008">
    <property type="protein sequence ID" value="MCU7694354.1"/>
    <property type="molecule type" value="Genomic_DNA"/>
</dbReference>
<evidence type="ECO:0000259" key="13">
    <source>
        <dbReference type="Pfam" id="PF00520"/>
    </source>
</evidence>
<comment type="subcellular location">
    <subcellularLocation>
        <location evidence="1">Membrane</location>
        <topology evidence="1">Multi-pass membrane protein</topology>
    </subcellularLocation>
</comment>
<feature type="transmembrane region" description="Helical" evidence="12">
    <location>
        <begin position="74"/>
        <end position="93"/>
    </location>
</feature>
<name>A0AAE3IMJ2_9BACT</name>
<keyword evidence="7" id="KW-0630">Potassium</keyword>
<keyword evidence="6" id="KW-0851">Voltage-gated channel</keyword>
<evidence type="ECO:0000256" key="10">
    <source>
        <dbReference type="ARBA" id="ARBA00023136"/>
    </source>
</evidence>
<keyword evidence="10 12" id="KW-0472">Membrane</keyword>
<feature type="domain" description="Ion transport" evidence="13">
    <location>
        <begin position="43"/>
        <end position="261"/>
    </location>
</feature>
<feature type="transmembrane region" description="Helical" evidence="12">
    <location>
        <begin position="44"/>
        <end position="62"/>
    </location>
</feature>
<evidence type="ECO:0000256" key="6">
    <source>
        <dbReference type="ARBA" id="ARBA00022882"/>
    </source>
</evidence>
<evidence type="ECO:0000313" key="14">
    <source>
        <dbReference type="EMBL" id="MCU7694354.1"/>
    </source>
</evidence>
<dbReference type="PANTHER" id="PTHR11537">
    <property type="entry name" value="VOLTAGE-GATED POTASSIUM CHANNEL"/>
    <property type="match status" value="1"/>
</dbReference>
<keyword evidence="11" id="KW-0407">Ion channel</keyword>
<evidence type="ECO:0000256" key="2">
    <source>
        <dbReference type="ARBA" id="ARBA00022448"/>
    </source>
</evidence>
<reference evidence="14" key="1">
    <citation type="submission" date="2022-10" db="EMBL/GenBank/DDBJ databases">
        <authorList>
            <person name="Kim H.S."/>
            <person name="Kim J.-S."/>
            <person name="Suh M.K."/>
            <person name="Eom M.K."/>
            <person name="Lee J.-S."/>
        </authorList>
    </citation>
    <scope>NUCLEOTIDE SEQUENCE</scope>
    <source>
        <strain evidence="14">LIP-5</strain>
    </source>
</reference>
<feature type="transmembrane region" description="Helical" evidence="12">
    <location>
        <begin position="105"/>
        <end position="125"/>
    </location>
</feature>
<keyword evidence="15" id="KW-1185">Reference proteome</keyword>
<feature type="transmembrane region" description="Helical" evidence="12">
    <location>
        <begin position="230"/>
        <end position="252"/>
    </location>
</feature>
<dbReference type="GO" id="GO:0008076">
    <property type="term" value="C:voltage-gated potassium channel complex"/>
    <property type="evidence" value="ECO:0007669"/>
    <property type="project" value="InterPro"/>
</dbReference>
<evidence type="ECO:0000256" key="12">
    <source>
        <dbReference type="SAM" id="Phobius"/>
    </source>
</evidence>
<evidence type="ECO:0000256" key="8">
    <source>
        <dbReference type="ARBA" id="ARBA00022989"/>
    </source>
</evidence>
<dbReference type="Gene3D" id="1.20.120.350">
    <property type="entry name" value="Voltage-gated potassium channels. Chain C"/>
    <property type="match status" value="1"/>
</dbReference>
<keyword evidence="4 12" id="KW-0812">Transmembrane</keyword>
<dbReference type="InterPro" id="IPR027359">
    <property type="entry name" value="Volt_channel_dom_sf"/>
</dbReference>
<keyword evidence="5" id="KW-0631">Potassium channel</keyword>
<evidence type="ECO:0000256" key="11">
    <source>
        <dbReference type="ARBA" id="ARBA00023303"/>
    </source>
</evidence>
<evidence type="ECO:0000256" key="1">
    <source>
        <dbReference type="ARBA" id="ARBA00004141"/>
    </source>
</evidence>
<dbReference type="RefSeq" id="WP_263037840.1">
    <property type="nucleotide sequence ID" value="NZ_JAOTPL010000008.1"/>
</dbReference>
<evidence type="ECO:0000256" key="4">
    <source>
        <dbReference type="ARBA" id="ARBA00022692"/>
    </source>
</evidence>
<dbReference type="GO" id="GO:0005249">
    <property type="term" value="F:voltage-gated potassium channel activity"/>
    <property type="evidence" value="ECO:0007669"/>
    <property type="project" value="InterPro"/>
</dbReference>
<feature type="transmembrane region" description="Helical" evidence="12">
    <location>
        <begin position="170"/>
        <end position="191"/>
    </location>
</feature>
<proteinExistence type="predicted"/>
<accession>A0AAE3IMJ2</accession>
<organism evidence="14 15">
    <name type="scientific">Haoranjiania flava</name>
    <dbReference type="NCBI Taxonomy" id="1856322"/>
    <lineage>
        <taxon>Bacteria</taxon>
        <taxon>Pseudomonadati</taxon>
        <taxon>Bacteroidota</taxon>
        <taxon>Chitinophagia</taxon>
        <taxon>Chitinophagales</taxon>
        <taxon>Chitinophagaceae</taxon>
        <taxon>Haoranjiania</taxon>
    </lineage>
</organism>
<comment type="caution">
    <text evidence="14">The sequence shown here is derived from an EMBL/GenBank/DDBJ whole genome shotgun (WGS) entry which is preliminary data.</text>
</comment>
<keyword evidence="8 12" id="KW-1133">Transmembrane helix</keyword>
<dbReference type="GO" id="GO:0001508">
    <property type="term" value="P:action potential"/>
    <property type="evidence" value="ECO:0007669"/>
    <property type="project" value="TreeGrafter"/>
</dbReference>
<dbReference type="AlphaFoldDB" id="A0AAE3IMJ2"/>